<keyword evidence="2" id="KW-0810">Translation regulation</keyword>
<proteinExistence type="predicted"/>
<dbReference type="SMART" id="SM00025">
    <property type="entry name" value="Pumilio"/>
    <property type="match status" value="5"/>
</dbReference>
<dbReference type="GO" id="GO:0003723">
    <property type="term" value="F:RNA binding"/>
    <property type="evidence" value="ECO:0007669"/>
    <property type="project" value="UniProtKB-KW"/>
</dbReference>
<feature type="compositionally biased region" description="Basic and acidic residues" evidence="4">
    <location>
        <begin position="681"/>
        <end position="691"/>
    </location>
</feature>
<dbReference type="InterPro" id="IPR001313">
    <property type="entry name" value="Pumilio_RNA-bd_rpt"/>
</dbReference>
<dbReference type="KEGG" id="dcr:108209836"/>
<dbReference type="AlphaFoldDB" id="A0A162AWJ8"/>
<reference evidence="5" key="2">
    <citation type="submission" date="2022-03" db="EMBL/GenBank/DDBJ databases">
        <title>Draft title - Genomic analysis of global carrot germplasm unveils the trajectory of domestication and the origin of high carotenoid orange carrot.</title>
        <authorList>
            <person name="Iorizzo M."/>
            <person name="Ellison S."/>
            <person name="Senalik D."/>
            <person name="Macko-Podgorni A."/>
            <person name="Grzebelus D."/>
            <person name="Bostan H."/>
            <person name="Rolling W."/>
            <person name="Curaba J."/>
            <person name="Simon P."/>
        </authorList>
    </citation>
    <scope>NUCLEOTIDE SEQUENCE</scope>
    <source>
        <tissue evidence="5">Leaf</tissue>
    </source>
</reference>
<dbReference type="GO" id="GO:0030686">
    <property type="term" value="C:90S preribosome"/>
    <property type="evidence" value="ECO:0007669"/>
    <property type="project" value="TreeGrafter"/>
</dbReference>
<evidence type="ECO:0000256" key="1">
    <source>
        <dbReference type="ARBA" id="ARBA00022737"/>
    </source>
</evidence>
<evidence type="ECO:0000256" key="2">
    <source>
        <dbReference type="ARBA" id="ARBA00022845"/>
    </source>
</evidence>
<feature type="region of interest" description="Disordered" evidence="4">
    <location>
        <begin position="630"/>
        <end position="754"/>
    </location>
</feature>
<reference evidence="5" key="1">
    <citation type="journal article" date="2016" name="Nat. Genet.">
        <title>A high-quality carrot genome assembly provides new insights into carotenoid accumulation and asterid genome evolution.</title>
        <authorList>
            <person name="Iorizzo M."/>
            <person name="Ellison S."/>
            <person name="Senalik D."/>
            <person name="Zeng P."/>
            <person name="Satapoomin P."/>
            <person name="Huang J."/>
            <person name="Bowman M."/>
            <person name="Iovene M."/>
            <person name="Sanseverino W."/>
            <person name="Cavagnaro P."/>
            <person name="Yildiz M."/>
            <person name="Macko-Podgorni A."/>
            <person name="Moranska E."/>
            <person name="Grzebelus E."/>
            <person name="Grzebelus D."/>
            <person name="Ashrafi H."/>
            <person name="Zheng Z."/>
            <person name="Cheng S."/>
            <person name="Spooner D."/>
            <person name="Van Deynze A."/>
            <person name="Simon P."/>
        </authorList>
    </citation>
    <scope>NUCLEOTIDE SEQUENCE</scope>
    <source>
        <tissue evidence="5">Leaf</tissue>
    </source>
</reference>
<dbReference type="Pfam" id="PF22493">
    <property type="entry name" value="PUF_NOP9"/>
    <property type="match status" value="1"/>
</dbReference>
<feature type="compositionally biased region" description="Basic and acidic residues" evidence="4">
    <location>
        <begin position="651"/>
        <end position="665"/>
    </location>
</feature>
<keyword evidence="6" id="KW-1185">Reference proteome</keyword>
<dbReference type="GO" id="GO:0000447">
    <property type="term" value="P:endonucleolytic cleavage in ITS1 to separate SSU-rRNA from 5.8S rRNA and LSU-rRNA from tricistronic rRNA transcript (SSU-rRNA, 5.8S rRNA, LSU-rRNA)"/>
    <property type="evidence" value="ECO:0007669"/>
    <property type="project" value="TreeGrafter"/>
</dbReference>
<dbReference type="GO" id="GO:0030688">
    <property type="term" value="C:preribosome, small subunit precursor"/>
    <property type="evidence" value="ECO:0007669"/>
    <property type="project" value="TreeGrafter"/>
</dbReference>
<evidence type="ECO:0000313" key="5">
    <source>
        <dbReference type="EMBL" id="WOG89414.1"/>
    </source>
</evidence>
<dbReference type="Proteomes" id="UP000077755">
    <property type="component" value="Chromosome 2"/>
</dbReference>
<feature type="compositionally biased region" description="Basic and acidic residues" evidence="4">
    <location>
        <begin position="720"/>
        <end position="733"/>
    </location>
</feature>
<dbReference type="GO" id="GO:0000480">
    <property type="term" value="P:endonucleolytic cleavage in 5'-ETS of tricistronic rRNA transcript (SSU-rRNA, 5.8S rRNA, LSU-rRNA)"/>
    <property type="evidence" value="ECO:0007669"/>
    <property type="project" value="TreeGrafter"/>
</dbReference>
<keyword evidence="1" id="KW-0677">Repeat</keyword>
<keyword evidence="3" id="KW-0694">RNA-binding</keyword>
<sequence length="754" mass="84195">MAGEYSSRNHQGKKRGRNDKGNKKGGGDYSSQKNYDGGHEDTFNSRKSSRHQQEFEPQTSFIRKQVDPELSKYFSEISNVIEGTEIDYEERSGICGNALEEARGKEVELATDYILSHTLQSLLEGCSLEHLCSFLHGCSNDFPRIAMDKSGSHVAESALKALAMHLQDTENISLIEDTITSICQAIVLNPVDIMCDCYGSHVLRSLLCLCKGVPIDSAESHGKKSSVVLAERLNLKPAHFDRNVSQQHSQGFPNMLIYLVKEMLNAGRKDITTLQVDQYSSLVLQTALKMLGGNEEELLHIIPILLGCSMETIQEGKVIEVDAANKLLSLMKESAFSHLMEVILEVAPETVYTELLEKVFKNSIFDLSSHHCGNFVVQSLISHAKSHNHMDLIWEELGTKFKELFEVGRSGVVASIIATGQRLQSHETKCCQALAAAVSLANESARYIVPRILFLDNYFFCRDKSNWNWPNDAKMHVMGTLILQIVFKFPSEFIQAYISSITSLEADHVLHALKDFGGARVLEAFFCSNASGKQKRKLVVRLRGHFRDLSLHPSGAFTVEKCFSVSNLSMREVIVSELIDVQSELSKTKQGPHLLRTLDVEGFAKRPEQWKSRQATKESAYKEYFATFGPKAPNTTSSKKNSFLSTAHRSSQPEKVKEMRKEIDNHVATLLEPSLKTAGKHTPEVDTKPARDNNTLKTKNKKRKSVDNVGYEDAVGSKVIDGDSKKSSKSGDKKLKKQHKEGSISKSSRKKMKS</sequence>
<dbReference type="GO" id="GO:0009744">
    <property type="term" value="P:response to sucrose"/>
    <property type="evidence" value="ECO:0007669"/>
    <property type="project" value="EnsemblPlants"/>
</dbReference>
<evidence type="ECO:0000256" key="3">
    <source>
        <dbReference type="ARBA" id="ARBA00022884"/>
    </source>
</evidence>
<dbReference type="InterPro" id="IPR016024">
    <property type="entry name" value="ARM-type_fold"/>
</dbReference>
<dbReference type="GO" id="GO:0000472">
    <property type="term" value="P:endonucleolytic cleavage to generate mature 5'-end of SSU-rRNA from (SSU-rRNA, 5.8S rRNA, LSU-rRNA)"/>
    <property type="evidence" value="ECO:0007669"/>
    <property type="project" value="TreeGrafter"/>
</dbReference>
<dbReference type="PANTHER" id="PTHR13102">
    <property type="entry name" value="NUCLEOLAR PROTEIN 9"/>
    <property type="match status" value="1"/>
</dbReference>
<feature type="compositionally biased region" description="Polar residues" evidence="4">
    <location>
        <begin position="633"/>
        <end position="650"/>
    </location>
</feature>
<dbReference type="GO" id="GO:0000056">
    <property type="term" value="P:ribosomal small subunit export from nucleus"/>
    <property type="evidence" value="ECO:0007669"/>
    <property type="project" value="TreeGrafter"/>
</dbReference>
<dbReference type="SUPFAM" id="SSF48371">
    <property type="entry name" value="ARM repeat"/>
    <property type="match status" value="2"/>
</dbReference>
<dbReference type="OMA" id="HHLVRNF"/>
<accession>A0A162AWJ8</accession>
<protein>
    <submittedName>
        <fullName evidence="5">Uncharacterized protein</fullName>
    </submittedName>
</protein>
<dbReference type="GO" id="GO:0009749">
    <property type="term" value="P:response to glucose"/>
    <property type="evidence" value="ECO:0007669"/>
    <property type="project" value="EnsemblPlants"/>
</dbReference>
<dbReference type="PANTHER" id="PTHR13102:SF0">
    <property type="entry name" value="NUCLEOLAR PROTEIN 9"/>
    <property type="match status" value="1"/>
</dbReference>
<dbReference type="OrthoDB" id="392571at2759"/>
<evidence type="ECO:0000313" key="6">
    <source>
        <dbReference type="Proteomes" id="UP000077755"/>
    </source>
</evidence>
<evidence type="ECO:0000256" key="4">
    <source>
        <dbReference type="SAM" id="MobiDB-lite"/>
    </source>
</evidence>
<dbReference type="PROSITE" id="PS50302">
    <property type="entry name" value="PUM"/>
    <property type="match status" value="2"/>
</dbReference>
<organism evidence="5 6">
    <name type="scientific">Daucus carota subsp. sativus</name>
    <name type="common">Carrot</name>
    <dbReference type="NCBI Taxonomy" id="79200"/>
    <lineage>
        <taxon>Eukaryota</taxon>
        <taxon>Viridiplantae</taxon>
        <taxon>Streptophyta</taxon>
        <taxon>Embryophyta</taxon>
        <taxon>Tracheophyta</taxon>
        <taxon>Spermatophyta</taxon>
        <taxon>Magnoliopsida</taxon>
        <taxon>eudicotyledons</taxon>
        <taxon>Gunneridae</taxon>
        <taxon>Pentapetalae</taxon>
        <taxon>asterids</taxon>
        <taxon>campanulids</taxon>
        <taxon>Apiales</taxon>
        <taxon>Apiaceae</taxon>
        <taxon>Apioideae</taxon>
        <taxon>Scandiceae</taxon>
        <taxon>Daucinae</taxon>
        <taxon>Daucus</taxon>
        <taxon>Daucus sect. Daucus</taxon>
    </lineage>
</organism>
<dbReference type="GO" id="GO:0006417">
    <property type="term" value="P:regulation of translation"/>
    <property type="evidence" value="ECO:0007669"/>
    <property type="project" value="UniProtKB-KW"/>
</dbReference>
<dbReference type="Gene3D" id="1.25.10.10">
    <property type="entry name" value="Leucine-rich Repeat Variant"/>
    <property type="match status" value="2"/>
</dbReference>
<dbReference type="InterPro" id="IPR040000">
    <property type="entry name" value="NOP9"/>
</dbReference>
<feature type="region of interest" description="Disordered" evidence="4">
    <location>
        <begin position="1"/>
        <end position="62"/>
    </location>
</feature>
<gene>
    <name evidence="5" type="ORF">DCAR_0208652</name>
</gene>
<dbReference type="EMBL" id="CP093344">
    <property type="protein sequence ID" value="WOG89414.1"/>
    <property type="molecule type" value="Genomic_DNA"/>
</dbReference>
<name>A0A162AWJ8_DAUCS</name>
<dbReference type="GO" id="GO:0005730">
    <property type="term" value="C:nucleolus"/>
    <property type="evidence" value="ECO:0007669"/>
    <property type="project" value="EnsemblPlants"/>
</dbReference>
<dbReference type="Gramene" id="KZN06823">
    <property type="protein sequence ID" value="KZN06823"/>
    <property type="gene ID" value="DCAR_007660"/>
</dbReference>
<dbReference type="InterPro" id="IPR011989">
    <property type="entry name" value="ARM-like"/>
</dbReference>